<comment type="caution">
    <text evidence="3">Lacks conserved residue(s) required for the propagation of feature annotation.</text>
</comment>
<organism evidence="5 6">
    <name type="scientific">Aduncisulcus paluster</name>
    <dbReference type="NCBI Taxonomy" id="2918883"/>
    <lineage>
        <taxon>Eukaryota</taxon>
        <taxon>Metamonada</taxon>
        <taxon>Carpediemonas-like organisms</taxon>
        <taxon>Aduncisulcus</taxon>
    </lineage>
</organism>
<dbReference type="GO" id="GO:0032259">
    <property type="term" value="P:methylation"/>
    <property type="evidence" value="ECO:0007669"/>
    <property type="project" value="UniProtKB-KW"/>
</dbReference>
<evidence type="ECO:0000256" key="3">
    <source>
        <dbReference type="PROSITE-ProRule" id="PRU00333"/>
    </source>
</evidence>
<dbReference type="PANTHER" id="PTHR11103">
    <property type="entry name" value="SLR1189 PROTEIN"/>
    <property type="match status" value="1"/>
</dbReference>
<dbReference type="Proteomes" id="UP001057375">
    <property type="component" value="Unassembled WGS sequence"/>
</dbReference>
<keyword evidence="2" id="KW-0808">Transferase</keyword>
<proteinExistence type="predicted"/>
<gene>
    <name evidence="5" type="ORF">ADUPG1_007638</name>
</gene>
<dbReference type="InterPro" id="IPR036589">
    <property type="entry name" value="HCY_dom_sf"/>
</dbReference>
<evidence type="ECO:0000256" key="1">
    <source>
        <dbReference type="ARBA" id="ARBA00022603"/>
    </source>
</evidence>
<sequence length="136" mass="14465">MYSDSGADFITTNTFGANRFKLEDSGYSVEEVITAGVKLAKASAPDRHVALDLGPTGKLLKPMGEMTFDQAYDVFKEQVVAGAKAGADLVIIETMSDLLEAKVALLAAKENSDLPVFVTMTFQENGRTLSGSPAEV</sequence>
<dbReference type="SUPFAM" id="SSF82282">
    <property type="entry name" value="Homocysteine S-methyltransferase"/>
    <property type="match status" value="1"/>
</dbReference>
<evidence type="ECO:0000313" key="6">
    <source>
        <dbReference type="Proteomes" id="UP001057375"/>
    </source>
</evidence>
<keyword evidence="6" id="KW-1185">Reference proteome</keyword>
<accession>A0ABQ5KP46</accession>
<evidence type="ECO:0000313" key="5">
    <source>
        <dbReference type="EMBL" id="GKT34247.1"/>
    </source>
</evidence>
<reference evidence="5" key="1">
    <citation type="submission" date="2022-03" db="EMBL/GenBank/DDBJ databases">
        <title>Draft genome sequence of Aduncisulcus paluster, a free-living microaerophilic Fornicata.</title>
        <authorList>
            <person name="Yuyama I."/>
            <person name="Kume K."/>
            <person name="Tamura T."/>
            <person name="Inagaki Y."/>
            <person name="Hashimoto T."/>
        </authorList>
    </citation>
    <scope>NUCLEOTIDE SEQUENCE</scope>
    <source>
        <strain evidence="5">NY0171</strain>
    </source>
</reference>
<dbReference type="InterPro" id="IPR003726">
    <property type="entry name" value="HCY_dom"/>
</dbReference>
<evidence type="ECO:0000259" key="4">
    <source>
        <dbReference type="PROSITE" id="PS50970"/>
    </source>
</evidence>
<comment type="caution">
    <text evidence="5">The sequence shown here is derived from an EMBL/GenBank/DDBJ whole genome shotgun (WGS) entry which is preliminary data.</text>
</comment>
<keyword evidence="1 5" id="KW-0489">Methyltransferase</keyword>
<feature type="domain" description="Hcy-binding" evidence="4">
    <location>
        <begin position="1"/>
        <end position="136"/>
    </location>
</feature>
<dbReference type="GO" id="GO:0008168">
    <property type="term" value="F:methyltransferase activity"/>
    <property type="evidence" value="ECO:0007669"/>
    <property type="project" value="UniProtKB-KW"/>
</dbReference>
<dbReference type="Pfam" id="PF02574">
    <property type="entry name" value="S-methyl_trans"/>
    <property type="match status" value="1"/>
</dbReference>
<dbReference type="PANTHER" id="PTHR11103:SF18">
    <property type="entry name" value="SLR1189 PROTEIN"/>
    <property type="match status" value="1"/>
</dbReference>
<feature type="non-terminal residue" evidence="5">
    <location>
        <position position="136"/>
    </location>
</feature>
<name>A0ABQ5KP46_9EUKA</name>
<dbReference type="PROSITE" id="PS50970">
    <property type="entry name" value="HCY"/>
    <property type="match status" value="1"/>
</dbReference>
<protein>
    <submittedName>
        <fullName evidence="5">Homocysteine methyltransferase</fullName>
    </submittedName>
</protein>
<dbReference type="EMBL" id="BQXS01010761">
    <property type="protein sequence ID" value="GKT34247.1"/>
    <property type="molecule type" value="Genomic_DNA"/>
</dbReference>
<evidence type="ECO:0000256" key="2">
    <source>
        <dbReference type="ARBA" id="ARBA00022679"/>
    </source>
</evidence>
<dbReference type="Gene3D" id="3.20.20.330">
    <property type="entry name" value="Homocysteine-binding-like domain"/>
    <property type="match status" value="1"/>
</dbReference>